<dbReference type="PROSITE" id="PS51918">
    <property type="entry name" value="RADICAL_SAM"/>
    <property type="match status" value="1"/>
</dbReference>
<evidence type="ECO:0000256" key="4">
    <source>
        <dbReference type="ARBA" id="ARBA00022842"/>
    </source>
</evidence>
<dbReference type="EMBL" id="RJVJ01000001">
    <property type="protein sequence ID" value="ROR42929.1"/>
    <property type="molecule type" value="Genomic_DNA"/>
</dbReference>
<evidence type="ECO:0000256" key="7">
    <source>
        <dbReference type="ARBA" id="ARBA00023239"/>
    </source>
</evidence>
<feature type="binding site" evidence="8">
    <location>
        <position position="39"/>
    </location>
    <ligand>
        <name>[4Fe-4S] cluster</name>
        <dbReference type="ChEBI" id="CHEBI:49883"/>
        <note>4Fe-4S-S-AdoMet</note>
    </ligand>
</feature>
<dbReference type="UniPathway" id="UPA00391"/>
<feature type="binding site" evidence="8">
    <location>
        <position position="43"/>
    </location>
    <ligand>
        <name>[4Fe-4S] cluster</name>
        <dbReference type="ChEBI" id="CHEBI:49883"/>
        <note>4Fe-4S-S-AdoMet</note>
    </ligand>
</feature>
<evidence type="ECO:0000256" key="8">
    <source>
        <dbReference type="HAMAP-Rule" id="MF_00917"/>
    </source>
</evidence>
<dbReference type="Gene3D" id="3.20.20.70">
    <property type="entry name" value="Aldolase class I"/>
    <property type="match status" value="1"/>
</dbReference>
<gene>
    <name evidence="8" type="primary">queE</name>
    <name evidence="10" type="ORF">EDD39_1064</name>
</gene>
<comment type="caution">
    <text evidence="10">The sequence shown here is derived from an EMBL/GenBank/DDBJ whole genome shotgun (WGS) entry which is preliminary data.</text>
</comment>
<dbReference type="RefSeq" id="WP_100836982.1">
    <property type="nucleotide sequence ID" value="NZ_RJVJ01000001.1"/>
</dbReference>
<dbReference type="InterPro" id="IPR058240">
    <property type="entry name" value="rSAM_sf"/>
</dbReference>
<dbReference type="PANTHER" id="PTHR42836">
    <property type="entry name" value="7-CARBOXY-7-DEAZAGUANINE SYNTHASE"/>
    <property type="match status" value="1"/>
</dbReference>
<evidence type="ECO:0000313" key="10">
    <source>
        <dbReference type="EMBL" id="ROR42929.1"/>
    </source>
</evidence>
<dbReference type="PIRSF" id="PIRSF000370">
    <property type="entry name" value="QueE"/>
    <property type="match status" value="1"/>
</dbReference>
<dbReference type="GO" id="GO:0051539">
    <property type="term" value="F:4 iron, 4 sulfur cluster binding"/>
    <property type="evidence" value="ECO:0007669"/>
    <property type="project" value="UniProtKB-UniRule"/>
</dbReference>
<evidence type="ECO:0000256" key="6">
    <source>
        <dbReference type="ARBA" id="ARBA00023014"/>
    </source>
</evidence>
<feature type="binding site" evidence="8">
    <location>
        <begin position="45"/>
        <end position="47"/>
    </location>
    <ligand>
        <name>S-adenosyl-L-methionine</name>
        <dbReference type="ChEBI" id="CHEBI:59789"/>
    </ligand>
</feature>
<comment type="cofactor">
    <cofactor evidence="8">
        <name>[4Fe-4S] cluster</name>
        <dbReference type="ChEBI" id="CHEBI:49883"/>
    </cofactor>
    <text evidence="8">Binds 1 [4Fe-4S] cluster. The cluster is coordinated with 3 cysteines and an exchangeable S-adenosyl-L-methionine.</text>
</comment>
<feature type="binding site" evidence="8">
    <location>
        <position position="48"/>
    </location>
    <ligand>
        <name>Mg(2+)</name>
        <dbReference type="ChEBI" id="CHEBI:18420"/>
    </ligand>
</feature>
<dbReference type="InterPro" id="IPR013785">
    <property type="entry name" value="Aldolase_TIM"/>
</dbReference>
<keyword evidence="5 8" id="KW-0408">Iron</keyword>
<dbReference type="PANTHER" id="PTHR42836:SF1">
    <property type="entry name" value="7-CARBOXY-7-DEAZAGUANINE SYNTHASE"/>
    <property type="match status" value="1"/>
</dbReference>
<dbReference type="SFLD" id="SFLDS00029">
    <property type="entry name" value="Radical_SAM"/>
    <property type="match status" value="1"/>
</dbReference>
<feature type="binding site" evidence="8">
    <location>
        <position position="46"/>
    </location>
    <ligand>
        <name>[4Fe-4S] cluster</name>
        <dbReference type="ChEBI" id="CHEBI:49883"/>
        <note>4Fe-4S-S-AdoMet</note>
    </ligand>
</feature>
<keyword evidence="2 8" id="KW-0949">S-adenosyl-L-methionine</keyword>
<dbReference type="SUPFAM" id="SSF102114">
    <property type="entry name" value="Radical SAM enzymes"/>
    <property type="match status" value="1"/>
</dbReference>
<evidence type="ECO:0000256" key="5">
    <source>
        <dbReference type="ARBA" id="ARBA00023004"/>
    </source>
</evidence>
<comment type="caution">
    <text evidence="8">Lacks conserved residue(s) required for the propagation of feature annotation.</text>
</comment>
<comment type="function">
    <text evidence="8">Catalyzes the complex heterocyclic radical-mediated conversion of 6-carboxy-5,6,7,8-tetrahydropterin (CPH4) to 7-carboxy-7-deazaguanine (CDG), a step common to the biosynthetic pathways of all 7-deazapurine-containing compounds.</text>
</comment>
<dbReference type="GO" id="GO:0008616">
    <property type="term" value="P:tRNA queuosine(34) biosynthetic process"/>
    <property type="evidence" value="ECO:0007669"/>
    <property type="project" value="UniProtKB-UniRule"/>
</dbReference>
<comment type="similarity">
    <text evidence="8">Belongs to the radical SAM superfamily. 7-carboxy-7-deazaguanine synthase family.</text>
</comment>
<proteinExistence type="inferred from homology"/>
<evidence type="ECO:0000256" key="3">
    <source>
        <dbReference type="ARBA" id="ARBA00022723"/>
    </source>
</evidence>
<feature type="domain" description="Radical SAM core" evidence="9">
    <location>
        <begin position="26"/>
        <end position="240"/>
    </location>
</feature>
<dbReference type="OrthoDB" id="9782387at2"/>
<sequence length="243" mass="26732">MSALVAPASLPVAEVFGPTIQGEGPSVGQNALFIRLGACNLACTWCDTPYTWDGKRFDLREEIRRVPVVDLAETTAEHPHALVVITGGEPLLHQSTDAWRSLMAVLRHTTRRVEIETNGTLAPQPVTLGVPRLVFNVSPKLANSGMPQDRRIKPEALEAFTALASTGRARFKFVAASSDDLEEIAALTDRFRIPPHATWVMPEGVTPEQTIAVGRALAEDVIGRHWNLTLRQHVLLWPGERER</sequence>
<dbReference type="EC" id="4.3.99.3" evidence="8"/>
<evidence type="ECO:0000256" key="2">
    <source>
        <dbReference type="ARBA" id="ARBA00022691"/>
    </source>
</evidence>
<comment type="subunit">
    <text evidence="8">Homodimer.</text>
</comment>
<dbReference type="GO" id="GO:0016840">
    <property type="term" value="F:carbon-nitrogen lyase activity"/>
    <property type="evidence" value="ECO:0007669"/>
    <property type="project" value="UniProtKB-UniRule"/>
</dbReference>
<dbReference type="GO" id="GO:1904047">
    <property type="term" value="F:S-adenosyl-L-methionine binding"/>
    <property type="evidence" value="ECO:0007669"/>
    <property type="project" value="UniProtKB-UniRule"/>
</dbReference>
<feature type="binding site" evidence="8">
    <location>
        <begin position="138"/>
        <end position="140"/>
    </location>
    <ligand>
        <name>S-adenosyl-L-methionine</name>
        <dbReference type="ChEBI" id="CHEBI:59789"/>
    </ligand>
</feature>
<dbReference type="CDD" id="cd01335">
    <property type="entry name" value="Radical_SAM"/>
    <property type="match status" value="1"/>
</dbReference>
<dbReference type="HAMAP" id="MF_00917">
    <property type="entry name" value="QueE"/>
    <property type="match status" value="1"/>
</dbReference>
<protein>
    <recommendedName>
        <fullName evidence="8">7-carboxy-7-deazaguanine synthase</fullName>
        <shortName evidence="8">CDG synthase</shortName>
        <ecNumber evidence="8">4.3.99.3</ecNumber>
    </recommendedName>
    <alternativeName>
        <fullName evidence="8">Queuosine biosynthesis protein QueE</fullName>
    </alternativeName>
</protein>
<evidence type="ECO:0000313" key="11">
    <source>
        <dbReference type="Proteomes" id="UP000267408"/>
    </source>
</evidence>
<keyword evidence="3 8" id="KW-0479">Metal-binding</keyword>
<evidence type="ECO:0000256" key="1">
    <source>
        <dbReference type="ARBA" id="ARBA00022485"/>
    </source>
</evidence>
<evidence type="ECO:0000259" key="9">
    <source>
        <dbReference type="PROSITE" id="PS51918"/>
    </source>
</evidence>
<comment type="pathway">
    <text evidence="8">Purine metabolism; 7-cyano-7-deazaguanine biosynthesis.</text>
</comment>
<feature type="binding site" evidence="8">
    <location>
        <begin position="20"/>
        <end position="22"/>
    </location>
    <ligand>
        <name>substrate</name>
    </ligand>
</feature>
<dbReference type="GO" id="GO:0000287">
    <property type="term" value="F:magnesium ion binding"/>
    <property type="evidence" value="ECO:0007669"/>
    <property type="project" value="UniProtKB-UniRule"/>
</dbReference>
<keyword evidence="7 8" id="KW-0456">Lyase</keyword>
<accession>A0A8G1UH37</accession>
<keyword evidence="4 8" id="KW-0460">Magnesium</keyword>
<feature type="binding site" evidence="8">
    <location>
        <position position="88"/>
    </location>
    <ligand>
        <name>S-adenosyl-L-methionine</name>
        <dbReference type="ChEBI" id="CHEBI:59789"/>
    </ligand>
</feature>
<reference evidence="10 11" key="1">
    <citation type="submission" date="2018-11" db="EMBL/GenBank/DDBJ databases">
        <title>Sequencing the genomes of 1000 actinobacteria strains.</title>
        <authorList>
            <person name="Klenk H.-P."/>
        </authorList>
    </citation>
    <scope>NUCLEOTIDE SEQUENCE [LARGE SCALE GENOMIC DNA]</scope>
    <source>
        <strain evidence="10 11">DSM 44780</strain>
    </source>
</reference>
<dbReference type="Proteomes" id="UP000267408">
    <property type="component" value="Unassembled WGS sequence"/>
</dbReference>
<comment type="catalytic activity">
    <reaction evidence="8">
        <text>6-carboxy-5,6,7,8-tetrahydropterin + H(+) = 7-carboxy-7-carbaguanine + NH4(+)</text>
        <dbReference type="Rhea" id="RHEA:27974"/>
        <dbReference type="ChEBI" id="CHEBI:15378"/>
        <dbReference type="ChEBI" id="CHEBI:28938"/>
        <dbReference type="ChEBI" id="CHEBI:61032"/>
        <dbReference type="ChEBI" id="CHEBI:61036"/>
        <dbReference type="EC" id="4.3.99.3"/>
    </reaction>
</comment>
<dbReference type="InterPro" id="IPR007197">
    <property type="entry name" value="rSAM"/>
</dbReference>
<keyword evidence="6 8" id="KW-0411">Iron-sulfur</keyword>
<organism evidence="10 11">
    <name type="scientific">Kitasatospora cineracea</name>
    <dbReference type="NCBI Taxonomy" id="88074"/>
    <lineage>
        <taxon>Bacteria</taxon>
        <taxon>Bacillati</taxon>
        <taxon>Actinomycetota</taxon>
        <taxon>Actinomycetes</taxon>
        <taxon>Kitasatosporales</taxon>
        <taxon>Streptomycetaceae</taxon>
        <taxon>Kitasatospora</taxon>
    </lineage>
</organism>
<name>A0A8G1UH37_9ACTN</name>
<keyword evidence="1 8" id="KW-0004">4Fe-4S</keyword>
<dbReference type="Pfam" id="PF04055">
    <property type="entry name" value="Radical_SAM"/>
    <property type="match status" value="1"/>
</dbReference>
<feature type="binding site" evidence="8">
    <location>
        <position position="35"/>
    </location>
    <ligand>
        <name>substrate</name>
    </ligand>
</feature>
<comment type="cofactor">
    <cofactor evidence="8">
        <name>Mg(2+)</name>
        <dbReference type="ChEBI" id="CHEBI:18420"/>
    </cofactor>
</comment>
<keyword evidence="8" id="KW-0671">Queuosine biosynthesis</keyword>
<comment type="cofactor">
    <cofactor evidence="8">
        <name>S-adenosyl-L-methionine</name>
        <dbReference type="ChEBI" id="CHEBI:59789"/>
    </cofactor>
    <text evidence="8">Binds 1 S-adenosyl-L-methionine per subunit.</text>
</comment>
<feature type="binding site" evidence="8">
    <location>
        <position position="86"/>
    </location>
    <ligand>
        <name>substrate</name>
    </ligand>
</feature>
<dbReference type="InterPro" id="IPR024924">
    <property type="entry name" value="7-CO-7-deazaguanine_synth-like"/>
</dbReference>
<dbReference type="AlphaFoldDB" id="A0A8G1UH37"/>